<dbReference type="InParanoid" id="D8QG36"/>
<proteinExistence type="predicted"/>
<dbReference type="AlphaFoldDB" id="D8QG36"/>
<dbReference type="KEGG" id="scm:SCHCO_02515151"/>
<sequence>MALPFTRQNVNKQMSKLSFTAGPTMRPRLLALFGCDREVLSSQQKMLQAMSYDMNDVNVAASYPMHKAACAAILDDIGVITTSPLCLAQYNVVSTAMNIVIIAKRSVGPHETTDQYYHGLDAMLTTLQNAMTQIKATQAGSRPSGSAMTGVEATTAPAASMAAPADPAVAATDFVDPALATSAAAQPSSTAAAAASATAAKAKRGKKKEKVSADDPSTPSVPSKRSAESSTDAPPSKVQIFDVSDTGVAHFGRTGLAFAGVNGSRLIEQTLGIGAQRSFDTSKEIWARAQVVSTDQYGNGDLHQDSLYHALREVTDHLNTSSAFIGCLLASHEKLDSARQDLQSLLRKAIRRDEHLRRDPSEEADVPGSRRQGMDEGPYQADYDRVRDIRGASPESRHILETVERERFLADKKPGSANAEASSSAVPVEPTAGDAPVAMEVDVPAVEVPASRSASRARKSRSTRTSAKEAEE</sequence>
<accession>D8QG36</accession>
<evidence type="ECO:0000313" key="3">
    <source>
        <dbReference type="Proteomes" id="UP000007431"/>
    </source>
</evidence>
<keyword evidence="3" id="KW-1185">Reference proteome</keyword>
<dbReference type="GeneID" id="9591900"/>
<reference evidence="2 3" key="1">
    <citation type="journal article" date="2010" name="Nat. Biotechnol.">
        <title>Genome sequence of the model mushroom Schizophyllum commune.</title>
        <authorList>
            <person name="Ohm R.A."/>
            <person name="de Jong J.F."/>
            <person name="Lugones L.G."/>
            <person name="Aerts A."/>
            <person name="Kothe E."/>
            <person name="Stajich J.E."/>
            <person name="de Vries R.P."/>
            <person name="Record E."/>
            <person name="Levasseur A."/>
            <person name="Baker S.E."/>
            <person name="Bartholomew K.A."/>
            <person name="Coutinho P.M."/>
            <person name="Erdmann S."/>
            <person name="Fowler T.J."/>
            <person name="Gathman A.C."/>
            <person name="Lombard V."/>
            <person name="Henrissat B."/>
            <person name="Knabe N."/>
            <person name="Kuees U."/>
            <person name="Lilly W.W."/>
            <person name="Lindquist E."/>
            <person name="Lucas S."/>
            <person name="Magnuson J.K."/>
            <person name="Piumi F."/>
            <person name="Raudaskoski M."/>
            <person name="Salamov A."/>
            <person name="Schmutz J."/>
            <person name="Schwarze F.W.M.R."/>
            <person name="vanKuyk P.A."/>
            <person name="Horton J.S."/>
            <person name="Grigoriev I.V."/>
            <person name="Woesten H.A.B."/>
        </authorList>
    </citation>
    <scope>NUCLEOTIDE SEQUENCE [LARGE SCALE GENOMIC DNA]</scope>
    <source>
        <strain evidence="3">H4-8 / FGSC 9210</strain>
    </source>
</reference>
<feature type="region of interest" description="Disordered" evidence="1">
    <location>
        <begin position="353"/>
        <end position="386"/>
    </location>
</feature>
<gene>
    <name evidence="2" type="ORF">SCHCODRAFT_237509</name>
</gene>
<dbReference type="RefSeq" id="XP_003028129.1">
    <property type="nucleotide sequence ID" value="XM_003028083.1"/>
</dbReference>
<name>D8QG36_SCHCM</name>
<dbReference type="VEuPathDB" id="FungiDB:SCHCODRAFT_02515151"/>
<protein>
    <submittedName>
        <fullName evidence="2">Uncharacterized protein</fullName>
    </submittedName>
</protein>
<feature type="region of interest" description="Disordered" evidence="1">
    <location>
        <begin position="410"/>
        <end position="472"/>
    </location>
</feature>
<organism evidence="3">
    <name type="scientific">Schizophyllum commune (strain H4-8 / FGSC 9210)</name>
    <name type="common">Split gill fungus</name>
    <dbReference type="NCBI Taxonomy" id="578458"/>
    <lineage>
        <taxon>Eukaryota</taxon>
        <taxon>Fungi</taxon>
        <taxon>Dikarya</taxon>
        <taxon>Basidiomycota</taxon>
        <taxon>Agaricomycotina</taxon>
        <taxon>Agaricomycetes</taxon>
        <taxon>Agaricomycetidae</taxon>
        <taxon>Agaricales</taxon>
        <taxon>Schizophyllaceae</taxon>
        <taxon>Schizophyllum</taxon>
    </lineage>
</organism>
<evidence type="ECO:0000313" key="2">
    <source>
        <dbReference type="EMBL" id="EFI93226.1"/>
    </source>
</evidence>
<evidence type="ECO:0000256" key="1">
    <source>
        <dbReference type="SAM" id="MobiDB-lite"/>
    </source>
</evidence>
<dbReference type="HOGENOM" id="CLU_578913_0_0_1"/>
<dbReference type="EMBL" id="GL377311">
    <property type="protein sequence ID" value="EFI93226.1"/>
    <property type="molecule type" value="Genomic_DNA"/>
</dbReference>
<feature type="compositionally biased region" description="Polar residues" evidence="1">
    <location>
        <begin position="215"/>
        <end position="233"/>
    </location>
</feature>
<dbReference type="Proteomes" id="UP000007431">
    <property type="component" value="Unassembled WGS sequence"/>
</dbReference>
<feature type="region of interest" description="Disordered" evidence="1">
    <location>
        <begin position="196"/>
        <end position="238"/>
    </location>
</feature>